<evidence type="ECO:0000256" key="1">
    <source>
        <dbReference type="ARBA" id="ARBA00007905"/>
    </source>
</evidence>
<evidence type="ECO:0000313" key="8">
    <source>
        <dbReference type="EMBL" id="KAJ3176509.1"/>
    </source>
</evidence>
<evidence type="ECO:0000256" key="2">
    <source>
        <dbReference type="ARBA" id="ARBA00022857"/>
    </source>
</evidence>
<comment type="caution">
    <text evidence="8">The sequence shown here is derived from an EMBL/GenBank/DDBJ whole genome shotgun (WGS) entry which is preliminary data.</text>
</comment>
<dbReference type="PIRSF" id="PIRSF000097">
    <property type="entry name" value="AKR"/>
    <property type="match status" value="1"/>
</dbReference>
<dbReference type="Pfam" id="PF00248">
    <property type="entry name" value="Aldo_ket_red"/>
    <property type="match status" value="1"/>
</dbReference>
<organism evidence="8 9">
    <name type="scientific">Geranomyces variabilis</name>
    <dbReference type="NCBI Taxonomy" id="109894"/>
    <lineage>
        <taxon>Eukaryota</taxon>
        <taxon>Fungi</taxon>
        <taxon>Fungi incertae sedis</taxon>
        <taxon>Chytridiomycota</taxon>
        <taxon>Chytridiomycota incertae sedis</taxon>
        <taxon>Chytridiomycetes</taxon>
        <taxon>Spizellomycetales</taxon>
        <taxon>Powellomycetaceae</taxon>
        <taxon>Geranomyces</taxon>
    </lineage>
</organism>
<dbReference type="InterPro" id="IPR023210">
    <property type="entry name" value="NADP_OxRdtase_dom"/>
</dbReference>
<keyword evidence="2" id="KW-0521">NADP</keyword>
<name>A0AAD5TJN6_9FUNG</name>
<evidence type="ECO:0000256" key="6">
    <source>
        <dbReference type="PIRSR" id="PIRSR000097-3"/>
    </source>
</evidence>
<dbReference type="PROSITE" id="PS00798">
    <property type="entry name" value="ALDOKETO_REDUCTASE_1"/>
    <property type="match status" value="1"/>
</dbReference>
<dbReference type="AlphaFoldDB" id="A0AAD5TJN6"/>
<evidence type="ECO:0000256" key="3">
    <source>
        <dbReference type="ARBA" id="ARBA00023002"/>
    </source>
</evidence>
<dbReference type="FunFam" id="3.20.20.100:FF:000002">
    <property type="entry name" value="2,5-diketo-D-gluconic acid reductase A"/>
    <property type="match status" value="1"/>
</dbReference>
<dbReference type="SUPFAM" id="SSF51430">
    <property type="entry name" value="NAD(P)-linked oxidoreductase"/>
    <property type="match status" value="1"/>
</dbReference>
<keyword evidence="9" id="KW-1185">Reference proteome</keyword>
<dbReference type="Proteomes" id="UP001212152">
    <property type="component" value="Unassembled WGS sequence"/>
</dbReference>
<reference evidence="8" key="1">
    <citation type="submission" date="2020-05" db="EMBL/GenBank/DDBJ databases">
        <title>Phylogenomic resolution of chytrid fungi.</title>
        <authorList>
            <person name="Stajich J.E."/>
            <person name="Amses K."/>
            <person name="Simmons R."/>
            <person name="Seto K."/>
            <person name="Myers J."/>
            <person name="Bonds A."/>
            <person name="Quandt C.A."/>
            <person name="Barry K."/>
            <person name="Liu P."/>
            <person name="Grigoriev I."/>
            <person name="Longcore J.E."/>
            <person name="James T.Y."/>
        </authorList>
    </citation>
    <scope>NUCLEOTIDE SEQUENCE</scope>
    <source>
        <strain evidence="8">JEL0379</strain>
    </source>
</reference>
<feature type="site" description="Lowers pKa of active site Tyr" evidence="6">
    <location>
        <position position="90"/>
    </location>
</feature>
<dbReference type="InterPro" id="IPR036812">
    <property type="entry name" value="NAD(P)_OxRdtase_dom_sf"/>
</dbReference>
<proteinExistence type="inferred from homology"/>
<feature type="binding site" evidence="5">
    <location>
        <position position="125"/>
    </location>
    <ligand>
        <name>substrate</name>
    </ligand>
</feature>
<dbReference type="InterPro" id="IPR020471">
    <property type="entry name" value="AKR"/>
</dbReference>
<dbReference type="GO" id="GO:0016616">
    <property type="term" value="F:oxidoreductase activity, acting on the CH-OH group of donors, NAD or NADP as acceptor"/>
    <property type="evidence" value="ECO:0007669"/>
    <property type="project" value="UniProtKB-ARBA"/>
</dbReference>
<dbReference type="PANTHER" id="PTHR43827:SF3">
    <property type="entry name" value="NADP-DEPENDENT OXIDOREDUCTASE DOMAIN-CONTAINING PROTEIN"/>
    <property type="match status" value="1"/>
</dbReference>
<evidence type="ECO:0000259" key="7">
    <source>
        <dbReference type="Pfam" id="PF00248"/>
    </source>
</evidence>
<dbReference type="PANTHER" id="PTHR43827">
    <property type="entry name" value="2,5-DIKETO-D-GLUCONIC ACID REDUCTASE"/>
    <property type="match status" value="1"/>
</dbReference>
<gene>
    <name evidence="8" type="ORF">HDU87_005203</name>
</gene>
<accession>A0AAD5TJN6</accession>
<feature type="domain" description="NADP-dependent oxidoreductase" evidence="7">
    <location>
        <begin position="41"/>
        <end position="292"/>
    </location>
</feature>
<evidence type="ECO:0000313" key="9">
    <source>
        <dbReference type="Proteomes" id="UP001212152"/>
    </source>
</evidence>
<dbReference type="PROSITE" id="PS00063">
    <property type="entry name" value="ALDOKETO_REDUCTASE_3"/>
    <property type="match status" value="1"/>
</dbReference>
<evidence type="ECO:0000256" key="5">
    <source>
        <dbReference type="PIRSR" id="PIRSR000097-2"/>
    </source>
</evidence>
<dbReference type="InterPro" id="IPR018170">
    <property type="entry name" value="Aldo/ket_reductase_CS"/>
</dbReference>
<dbReference type="PRINTS" id="PR00069">
    <property type="entry name" value="ALDKETRDTASE"/>
</dbReference>
<dbReference type="PROSITE" id="PS00062">
    <property type="entry name" value="ALDOKETO_REDUCTASE_2"/>
    <property type="match status" value="1"/>
</dbReference>
<feature type="active site" description="Proton donor" evidence="4">
    <location>
        <position position="61"/>
    </location>
</feature>
<comment type="similarity">
    <text evidence="1">Belongs to the aldo/keto reductase family.</text>
</comment>
<evidence type="ECO:0000256" key="4">
    <source>
        <dbReference type="PIRSR" id="PIRSR000097-1"/>
    </source>
</evidence>
<keyword evidence="3" id="KW-0560">Oxidoreductase</keyword>
<sequence>MSRPPVSRLPRSPPSVQRLSNGVEMPVLGLGTYRLRGAICTSTVKAAICAGYRLIDTATAYRNEEDVGAAIAELAGNGTVSRKDLFLTTKISPKDQGEERSYAAVLTSLEKLGPSVDYLDLVLIHWPGTAGLKVSDPQNPANRRGSWRALERLYSEGRVRAIGVSNFLPHHLDDLATHSTITPHVMQFEFHPAVHTEAQPLLDYLRAHQIVPQAYSSFGEGALLDPARYPFPELHAIAAARLATPAQVLLAWALTRGVSVVPKTKSVARLAENLAAVQLELGSDEMRALDQAFAEKTERFCWNPAVVV</sequence>
<protein>
    <recommendedName>
        <fullName evidence="7">NADP-dependent oxidoreductase domain-containing protein</fullName>
    </recommendedName>
</protein>
<dbReference type="EMBL" id="JADGJQ010000040">
    <property type="protein sequence ID" value="KAJ3176509.1"/>
    <property type="molecule type" value="Genomic_DNA"/>
</dbReference>
<dbReference type="Gene3D" id="3.20.20.100">
    <property type="entry name" value="NADP-dependent oxidoreductase domain"/>
    <property type="match status" value="1"/>
</dbReference>